<proteinExistence type="inferred from homology"/>
<organism evidence="6 7">
    <name type="scientific">Candidatus Segetimicrobium genomatis</name>
    <dbReference type="NCBI Taxonomy" id="2569760"/>
    <lineage>
        <taxon>Bacteria</taxon>
        <taxon>Bacillati</taxon>
        <taxon>Candidatus Sysuimicrobiota</taxon>
        <taxon>Candidatus Sysuimicrobiia</taxon>
        <taxon>Candidatus Sysuimicrobiales</taxon>
        <taxon>Candidatus Segetimicrobiaceae</taxon>
        <taxon>Candidatus Segetimicrobium</taxon>
    </lineage>
</organism>
<dbReference type="InterPro" id="IPR029058">
    <property type="entry name" value="AB_hydrolase_fold"/>
</dbReference>
<gene>
    <name evidence="6" type="ORF">E6G99_07065</name>
</gene>
<dbReference type="InterPro" id="IPR011659">
    <property type="entry name" value="WD40"/>
</dbReference>
<dbReference type="EMBL" id="VBAJ01000183">
    <property type="protein sequence ID" value="TMJ07347.1"/>
    <property type="molecule type" value="Genomic_DNA"/>
</dbReference>
<dbReference type="SUPFAM" id="SSF82171">
    <property type="entry name" value="DPP6 N-terminal domain-like"/>
    <property type="match status" value="1"/>
</dbReference>
<evidence type="ECO:0000256" key="1">
    <source>
        <dbReference type="ARBA" id="ARBA00010040"/>
    </source>
</evidence>
<dbReference type="PANTHER" id="PTHR42776">
    <property type="entry name" value="SERINE PEPTIDASE S9 FAMILY MEMBER"/>
    <property type="match status" value="1"/>
</dbReference>
<dbReference type="FunFam" id="3.40.50.1820:FF:000028">
    <property type="entry name" value="S9 family peptidase"/>
    <property type="match status" value="1"/>
</dbReference>
<dbReference type="Pfam" id="PF07676">
    <property type="entry name" value="PD40"/>
    <property type="match status" value="3"/>
</dbReference>
<dbReference type="Gene3D" id="3.40.50.1820">
    <property type="entry name" value="alpha/beta hydrolase"/>
    <property type="match status" value="1"/>
</dbReference>
<dbReference type="GO" id="GO:0004252">
    <property type="term" value="F:serine-type endopeptidase activity"/>
    <property type="evidence" value="ECO:0007669"/>
    <property type="project" value="TreeGrafter"/>
</dbReference>
<dbReference type="InterPro" id="IPR011042">
    <property type="entry name" value="6-blade_b-propeller_TolB-like"/>
</dbReference>
<dbReference type="PANTHER" id="PTHR42776:SF27">
    <property type="entry name" value="DIPEPTIDYL PEPTIDASE FAMILY MEMBER 6"/>
    <property type="match status" value="1"/>
</dbReference>
<keyword evidence="2" id="KW-0645">Protease</keyword>
<reference evidence="6 7" key="1">
    <citation type="journal article" date="2019" name="Nat. Microbiol.">
        <title>Mediterranean grassland soil C-N compound turnover is dependent on rainfall and depth, and is mediated by genomically divergent microorganisms.</title>
        <authorList>
            <person name="Diamond S."/>
            <person name="Andeer P.F."/>
            <person name="Li Z."/>
            <person name="Crits-Christoph A."/>
            <person name="Burstein D."/>
            <person name="Anantharaman K."/>
            <person name="Lane K.R."/>
            <person name="Thomas B.C."/>
            <person name="Pan C."/>
            <person name="Northen T.R."/>
            <person name="Banfield J.F."/>
        </authorList>
    </citation>
    <scope>NUCLEOTIDE SEQUENCE [LARGE SCALE GENOMIC DNA]</scope>
    <source>
        <strain evidence="6">NP_2</strain>
    </source>
</reference>
<dbReference type="Proteomes" id="UP000318661">
    <property type="component" value="Unassembled WGS sequence"/>
</dbReference>
<keyword evidence="3" id="KW-0378">Hydrolase</keyword>
<evidence type="ECO:0000256" key="2">
    <source>
        <dbReference type="ARBA" id="ARBA00022670"/>
    </source>
</evidence>
<dbReference type="Pfam" id="PF00326">
    <property type="entry name" value="Peptidase_S9"/>
    <property type="match status" value="1"/>
</dbReference>
<accession>A0A537LI32</accession>
<feature type="domain" description="Peptidase S9 prolyl oligopeptidase catalytic" evidence="5">
    <location>
        <begin position="478"/>
        <end position="688"/>
    </location>
</feature>
<dbReference type="InterPro" id="IPR001375">
    <property type="entry name" value="Peptidase_S9_cat"/>
</dbReference>
<dbReference type="AlphaFoldDB" id="A0A537LI32"/>
<comment type="similarity">
    <text evidence="1">Belongs to the peptidase S9C family.</text>
</comment>
<dbReference type="Gene3D" id="2.120.10.30">
    <property type="entry name" value="TolB, C-terminal domain"/>
    <property type="match status" value="2"/>
</dbReference>
<evidence type="ECO:0000313" key="6">
    <source>
        <dbReference type="EMBL" id="TMJ07347.1"/>
    </source>
</evidence>
<protein>
    <submittedName>
        <fullName evidence="6">S9 family peptidase</fullName>
    </submittedName>
</protein>
<evidence type="ECO:0000259" key="5">
    <source>
        <dbReference type="Pfam" id="PF00326"/>
    </source>
</evidence>
<evidence type="ECO:0000256" key="4">
    <source>
        <dbReference type="ARBA" id="ARBA00022825"/>
    </source>
</evidence>
<sequence length="705" mass="77650">MIRAKSLLCPCRCESQITNHCAKGVNLVSKRKITIDDLLALKWVSDPQLSPVGSRLVFVQTVVDRDADTYRSHLWVVPVDGGALRQFTAGEHRDSLPRWSPDGRRIAFLSDRGTAKPDPGVKRPKQIFVIPADGGEARLLVPAAYHPSDLSWAPDGRSLAFVGKPARDEPHSDVKVITRVRYKHDGEGFWDGRYKHLFRVSIDGDGSPQQLTSGDFDHADPAWSPDGRHLACVTNRTEEADFTNVTDVWIIPVDGGEARQLTGSIGPSSSPTWSPDGRAIAYYGHDNACMNATNTDVWIASAGGGDPVNLTAAADRSFEHHIITDMRAHPEIGGPVWSADGQRIFAIVAEGAMNQLAAVDARGAGVTVLISGRREIFGLAIGGSGDRAVVAASDPATPGDLWVVPLDGRAAERRLTQVNQAILDQVILSVPERFTYQGADDWPVEGWVMRPVEFRDGARYPTVLQIHGGPHGAYGEAFFHEFQLLAAEGFAVVYTNPRGSQGYGQQFTAATHHDWGGKDCEDILRGLDQAIARFPFIDPDRLGVAGGSYGGFMTNWVIGHTDRFKAAVSMRSISNNLSQWGTSDLAFMKGFWEFPGDPWDAPTWYWERSPLAYVERITTPLLILHSEQDLRCPIEEAEQLFAALRKLRRDVVFVRFPNESHDLSRIGQPRHRVERLHWVVKWLADHLRQPAAAVVREPAVAGGTE</sequence>
<evidence type="ECO:0000256" key="3">
    <source>
        <dbReference type="ARBA" id="ARBA00022801"/>
    </source>
</evidence>
<dbReference type="SUPFAM" id="SSF53474">
    <property type="entry name" value="alpha/beta-Hydrolases"/>
    <property type="match status" value="1"/>
</dbReference>
<dbReference type="GO" id="GO:0006508">
    <property type="term" value="P:proteolysis"/>
    <property type="evidence" value="ECO:0007669"/>
    <property type="project" value="UniProtKB-KW"/>
</dbReference>
<evidence type="ECO:0000313" key="7">
    <source>
        <dbReference type="Proteomes" id="UP000318661"/>
    </source>
</evidence>
<comment type="caution">
    <text evidence="6">The sequence shown here is derived from an EMBL/GenBank/DDBJ whole genome shotgun (WGS) entry which is preliminary data.</text>
</comment>
<name>A0A537LI32_9BACT</name>
<keyword evidence="4" id="KW-0720">Serine protease</keyword>